<dbReference type="Proteomes" id="UP000076420">
    <property type="component" value="Unassembled WGS sequence"/>
</dbReference>
<evidence type="ECO:0000256" key="1">
    <source>
        <dbReference type="SAM" id="Coils"/>
    </source>
</evidence>
<feature type="coiled-coil region" evidence="1">
    <location>
        <begin position="130"/>
        <end position="308"/>
    </location>
</feature>
<protein>
    <submittedName>
        <fullName evidence="3">Uncharacterized protein</fullName>
    </submittedName>
</protein>
<evidence type="ECO:0000256" key="2">
    <source>
        <dbReference type="SAM" id="MobiDB-lite"/>
    </source>
</evidence>
<dbReference type="KEGG" id="bgt:106058911"/>
<gene>
    <name evidence="3" type="primary">106058911</name>
</gene>
<dbReference type="AlphaFoldDB" id="A0A2C9LYN6"/>
<dbReference type="VEuPathDB" id="VectorBase:BGLB036379"/>
<organism evidence="3 4">
    <name type="scientific">Biomphalaria glabrata</name>
    <name type="common">Bloodfluke planorb</name>
    <name type="synonym">Freshwater snail</name>
    <dbReference type="NCBI Taxonomy" id="6526"/>
    <lineage>
        <taxon>Eukaryota</taxon>
        <taxon>Metazoa</taxon>
        <taxon>Spiralia</taxon>
        <taxon>Lophotrochozoa</taxon>
        <taxon>Mollusca</taxon>
        <taxon>Gastropoda</taxon>
        <taxon>Heterobranchia</taxon>
        <taxon>Euthyneura</taxon>
        <taxon>Panpulmonata</taxon>
        <taxon>Hygrophila</taxon>
        <taxon>Lymnaeoidea</taxon>
        <taxon>Planorbidae</taxon>
        <taxon>Biomphalaria</taxon>
    </lineage>
</organism>
<proteinExistence type="predicted"/>
<feature type="coiled-coil region" evidence="1">
    <location>
        <begin position="349"/>
        <end position="432"/>
    </location>
</feature>
<dbReference type="STRING" id="6526.A0A2C9LYN6"/>
<evidence type="ECO:0000313" key="3">
    <source>
        <dbReference type="EnsemblMetazoa" id="BGLB036379-PA"/>
    </source>
</evidence>
<reference evidence="3" key="1">
    <citation type="submission" date="2020-05" db="UniProtKB">
        <authorList>
            <consortium name="EnsemblMetazoa"/>
        </authorList>
    </citation>
    <scope>IDENTIFICATION</scope>
    <source>
        <strain evidence="3">BB02</strain>
    </source>
</reference>
<sequence length="560" mass="65566">MMADKISQPLGSQTPDVHEWRRSLRSPSPGRGLQTNQSLDSSLIKTLRSRSPSPRCSRDRFPRQSRSPSPNVTRKGVSTMDIPKKSSMKHSSIVNGLRKSIGASLTSDLSLSSKLNKSVGNLANIEAEYIKNLQQQIYFLELESNYLREQARKATEMHPQMTHEAEKMLQKLREMQTQIDNMDMEMKRKESSIGIHTSEKERLQEQLQHEKDNHLREKRLLTDELITMKKDKDRLQRELAHKDEQLLEAKSEIDRSALALKNAELKINTLKAQLEQRIEQHNLTQLALEEKRTQLLSTETQLRETEEKYYSSTVTIKDKLTQDLRDEIRLLHQKVKETELSAEKDRFLRDKISEEMSSLVQENSALNQRVMELTKQLEREKELRETTDHRHKQSIGEVVSLKDRLQEIDRLRDELRLEKERSRQYLEQLTNEESTHKRTDLQINTLKSRLTESDGMRSVMEAENEQLKKDKVLLVDHVAEMQRKLEDKDRDIYMLKSSVGELETKFRSLGLQKTVEVDQQRLRWEEFSRLADSMKSLSQTMMSQTVYSSSQTPRTLPQQY</sequence>
<evidence type="ECO:0000313" key="4">
    <source>
        <dbReference type="Proteomes" id="UP000076420"/>
    </source>
</evidence>
<dbReference type="OrthoDB" id="2130396at2759"/>
<dbReference type="VEuPathDB" id="VectorBase:BGLAX_041242"/>
<feature type="region of interest" description="Disordered" evidence="2">
    <location>
        <begin position="1"/>
        <end position="91"/>
    </location>
</feature>
<dbReference type="EnsemblMetazoa" id="BGLB036379-RA">
    <property type="protein sequence ID" value="BGLB036379-PA"/>
    <property type="gene ID" value="BGLB036379"/>
</dbReference>
<dbReference type="EnsemblMetazoa" id="BGLB036379-RC">
    <property type="protein sequence ID" value="BGLB036379-PC"/>
    <property type="gene ID" value="BGLB036379"/>
</dbReference>
<name>A0A2C9LYN6_BIOGL</name>
<keyword evidence="1" id="KW-0175">Coiled coil</keyword>
<accession>A0A2C9LYN6</accession>
<feature type="compositionally biased region" description="Polar residues" evidence="2">
    <location>
        <begin position="34"/>
        <end position="44"/>
    </location>
</feature>